<evidence type="ECO:0000313" key="6">
    <source>
        <dbReference type="EMBL" id="SFQ13951.1"/>
    </source>
</evidence>
<accession>A0A1I5W2N0</accession>
<dbReference type="InterPro" id="IPR006127">
    <property type="entry name" value="ZnuA-like"/>
</dbReference>
<feature type="compositionally biased region" description="Basic and acidic residues" evidence="4">
    <location>
        <begin position="333"/>
        <end position="362"/>
    </location>
</feature>
<dbReference type="EMBL" id="FOXD01000018">
    <property type="protein sequence ID" value="SFQ13951.1"/>
    <property type="molecule type" value="Genomic_DNA"/>
</dbReference>
<evidence type="ECO:0000256" key="1">
    <source>
        <dbReference type="ARBA" id="ARBA00022448"/>
    </source>
</evidence>
<proteinExistence type="inferred from homology"/>
<sequence>MKKWGLILTAILLTAGIVSACGSGNGEGASGESQETGEEEPLHIYTTLSAWKDFAERIGGSEVEVENLVPAGADAHSFEPTSQTMIDIAESDAFMYNGAGLEGFADAVNDTAADENVTSLAVTEGLNLREASSGHNHSHGEGEHAHQHESSVDPHVWLDPVLAQEAAANIRDMLIELRPEKEEMFAENYQTLKEDLNTLHEEFSTMAEEAENNTFIVSHAGYGYWEDRYGLNQMAVTGISPSAEPSQKELQSIIDTIENSGINHVMLEQNVSSKVTEVVQEEAGAKALTLHNLATLTEEEIEAGEDYFSLMRQNIENMKTALQYSVDAGRSSESGKEHSHEGHDHSSHDHEGHNHSHEGHNH</sequence>
<keyword evidence="7" id="KW-1185">Reference proteome</keyword>
<evidence type="ECO:0000256" key="5">
    <source>
        <dbReference type="SAM" id="SignalP"/>
    </source>
</evidence>
<dbReference type="SUPFAM" id="SSF53807">
    <property type="entry name" value="Helical backbone' metal receptor"/>
    <property type="match status" value="1"/>
</dbReference>
<feature type="chain" id="PRO_5011601661" evidence="5">
    <location>
        <begin position="21"/>
        <end position="362"/>
    </location>
</feature>
<comment type="similarity">
    <text evidence="3">Belongs to the bacterial solute-binding protein 9 family.</text>
</comment>
<dbReference type="InterPro" id="IPR050492">
    <property type="entry name" value="Bact_metal-bind_prot9"/>
</dbReference>
<feature type="region of interest" description="Disordered" evidence="4">
    <location>
        <begin position="131"/>
        <end position="152"/>
    </location>
</feature>
<reference evidence="7" key="1">
    <citation type="submission" date="2016-10" db="EMBL/GenBank/DDBJ databases">
        <authorList>
            <person name="Varghese N."/>
            <person name="Submissions S."/>
        </authorList>
    </citation>
    <scope>NUCLEOTIDE SEQUENCE [LARGE SCALE GENOMIC DNA]</scope>
    <source>
        <strain evidence="7">S7</strain>
    </source>
</reference>
<protein>
    <submittedName>
        <fullName evidence="6">Zinc transport system substrate-binding protein</fullName>
    </submittedName>
</protein>
<dbReference type="InterPro" id="IPR006129">
    <property type="entry name" value="AdhesinB"/>
</dbReference>
<dbReference type="PRINTS" id="PR00691">
    <property type="entry name" value="ADHESINB"/>
</dbReference>
<dbReference type="InterPro" id="IPR006128">
    <property type="entry name" value="Lipoprotein_PsaA-like"/>
</dbReference>
<gene>
    <name evidence="6" type="ORF">SAMN05518683_11848</name>
</gene>
<dbReference type="GO" id="GO:0030001">
    <property type="term" value="P:metal ion transport"/>
    <property type="evidence" value="ECO:0007669"/>
    <property type="project" value="InterPro"/>
</dbReference>
<dbReference type="PANTHER" id="PTHR42953:SF8">
    <property type="entry name" value="ZINT DOMAIN-CONTAINING PROTEIN"/>
    <property type="match status" value="1"/>
</dbReference>
<dbReference type="OrthoDB" id="9810636at2"/>
<dbReference type="PRINTS" id="PR00690">
    <property type="entry name" value="ADHESNFAMILY"/>
</dbReference>
<keyword evidence="2 5" id="KW-0732">Signal</keyword>
<dbReference type="PROSITE" id="PS51257">
    <property type="entry name" value="PROKAR_LIPOPROTEIN"/>
    <property type="match status" value="1"/>
</dbReference>
<dbReference type="PANTHER" id="PTHR42953">
    <property type="entry name" value="HIGH-AFFINITY ZINC UPTAKE SYSTEM PROTEIN ZNUA-RELATED"/>
    <property type="match status" value="1"/>
</dbReference>
<evidence type="ECO:0000256" key="3">
    <source>
        <dbReference type="RuleBase" id="RU003512"/>
    </source>
</evidence>
<dbReference type="STRING" id="1884432.SAMN05518683_11848"/>
<organism evidence="6 7">
    <name type="scientific">Salibacterium halotolerans</name>
    <dbReference type="NCBI Taxonomy" id="1884432"/>
    <lineage>
        <taxon>Bacteria</taxon>
        <taxon>Bacillati</taxon>
        <taxon>Bacillota</taxon>
        <taxon>Bacilli</taxon>
        <taxon>Bacillales</taxon>
        <taxon>Bacillaceae</taxon>
    </lineage>
</organism>
<dbReference type="Proteomes" id="UP000198892">
    <property type="component" value="Unassembled WGS sequence"/>
</dbReference>
<evidence type="ECO:0000313" key="7">
    <source>
        <dbReference type="Proteomes" id="UP000198892"/>
    </source>
</evidence>
<keyword evidence="1 3" id="KW-0813">Transport</keyword>
<feature type="region of interest" description="Disordered" evidence="4">
    <location>
        <begin position="327"/>
        <end position="362"/>
    </location>
</feature>
<dbReference type="Pfam" id="PF01297">
    <property type="entry name" value="ZnuA"/>
    <property type="match status" value="1"/>
</dbReference>
<dbReference type="GO" id="GO:0046872">
    <property type="term" value="F:metal ion binding"/>
    <property type="evidence" value="ECO:0007669"/>
    <property type="project" value="InterPro"/>
</dbReference>
<dbReference type="Gene3D" id="3.40.50.1980">
    <property type="entry name" value="Nitrogenase molybdenum iron protein domain"/>
    <property type="match status" value="2"/>
</dbReference>
<feature type="compositionally biased region" description="Basic and acidic residues" evidence="4">
    <location>
        <begin position="138"/>
        <end position="152"/>
    </location>
</feature>
<dbReference type="RefSeq" id="WP_093338451.1">
    <property type="nucleotide sequence ID" value="NZ_FOXD01000018.1"/>
</dbReference>
<name>A0A1I5W2N0_9BACI</name>
<feature type="signal peptide" evidence="5">
    <location>
        <begin position="1"/>
        <end position="20"/>
    </location>
</feature>
<dbReference type="GO" id="GO:0007155">
    <property type="term" value="P:cell adhesion"/>
    <property type="evidence" value="ECO:0007669"/>
    <property type="project" value="InterPro"/>
</dbReference>
<evidence type="ECO:0000256" key="4">
    <source>
        <dbReference type="SAM" id="MobiDB-lite"/>
    </source>
</evidence>
<evidence type="ECO:0000256" key="2">
    <source>
        <dbReference type="ARBA" id="ARBA00022729"/>
    </source>
</evidence>
<dbReference type="AlphaFoldDB" id="A0A1I5W2N0"/>